<keyword evidence="5" id="KW-0121">Carboxypeptidase</keyword>
<organism evidence="6 7">
    <name type="scientific">Polyrhizophydium stewartii</name>
    <dbReference type="NCBI Taxonomy" id="2732419"/>
    <lineage>
        <taxon>Eukaryota</taxon>
        <taxon>Fungi</taxon>
        <taxon>Fungi incertae sedis</taxon>
        <taxon>Chytridiomycota</taxon>
        <taxon>Chytridiomycota incertae sedis</taxon>
        <taxon>Chytridiomycetes</taxon>
        <taxon>Rhizophydiales</taxon>
        <taxon>Rhizophydiales incertae sedis</taxon>
        <taxon>Polyrhizophydium</taxon>
    </lineage>
</organism>
<name>A0ABR4NFT9_9FUNG</name>
<sequence length="593" mass="66553">MKAAVTTHVLMQPQPDAGLGGDTATFLDRVSKRLESLSHEASGANWKYETDVNDDNAKAALESTLVLNEAVLEVLRELPAHTGSTEDEKRMLNLLALMGGVPTDPAEQESLASIQSKMTTIYATATVNGLKLEPDLTELLQRSRNPEKLLMGFIGWRNATGPRTKPMFGEFVRLLNKGARDGGFKDAADLWRAGYDMPVADFTSMISGIWDEVLPLYEQLHCYTKHRLQSFYGDKVVPLDDGLIPGHLLGNMWSQDWSNIYDLVVPFPDVTPIEITPALVEQGYTAERMHRLSEEFYTSLGYPPLPASFWTKSMLVRPKDREVVCHASAWDFGNDDLRIKMCTAITGEELLTVHHEQGHLYYDHFYGVQPYLYRDAAADFFHEAIGDTIQLSVVVPEHLKKVGLIKGKIEQSKEQTINALMAVALSKVPTLPWALLVDVWRWRVFSGEIAEADYQSSWVALVEEFQGVKRPVPSTDADFDPAAKFHISANVPYIRYFGAGVLQFQLYEGLCAAIGHTGPLHKCDFYRNHKAGKRFADMLSLGRSKPWQEAIRVATGGTSDTLDGRPLVRYFEPLMEWLKQHNDGRSCSWKGRK</sequence>
<evidence type="ECO:0000256" key="5">
    <source>
        <dbReference type="RuleBase" id="RU361144"/>
    </source>
</evidence>
<evidence type="ECO:0000313" key="6">
    <source>
        <dbReference type="EMBL" id="KAL2918399.1"/>
    </source>
</evidence>
<evidence type="ECO:0000256" key="4">
    <source>
        <dbReference type="ARBA" id="ARBA00023180"/>
    </source>
</evidence>
<proteinExistence type="inferred from homology"/>
<dbReference type="Gene3D" id="1.10.1370.30">
    <property type="match status" value="2"/>
</dbReference>
<dbReference type="InterPro" id="IPR001548">
    <property type="entry name" value="Peptidase_M2"/>
</dbReference>
<comment type="cofactor">
    <cofactor evidence="5">
        <name>Zn(2+)</name>
        <dbReference type="ChEBI" id="CHEBI:29105"/>
    </cofactor>
    <text evidence="5">Binds 1 zinc ion per subunit.</text>
</comment>
<dbReference type="Proteomes" id="UP001527925">
    <property type="component" value="Unassembled WGS sequence"/>
</dbReference>
<keyword evidence="5" id="KW-0862">Zinc</keyword>
<comment type="caution">
    <text evidence="6">The sequence shown here is derived from an EMBL/GenBank/DDBJ whole genome shotgun (WGS) entry which is preliminary data.</text>
</comment>
<keyword evidence="5" id="KW-0479">Metal-binding</keyword>
<gene>
    <name evidence="6" type="ORF">HK105_201799</name>
</gene>
<keyword evidence="5" id="KW-0378">Hydrolase</keyword>
<keyword evidence="7" id="KW-1185">Reference proteome</keyword>
<dbReference type="EC" id="3.4.-.-" evidence="5"/>
<evidence type="ECO:0000313" key="7">
    <source>
        <dbReference type="Proteomes" id="UP001527925"/>
    </source>
</evidence>
<keyword evidence="3" id="KW-1015">Disulfide bond</keyword>
<keyword evidence="5" id="KW-0645">Protease</keyword>
<dbReference type="PANTHER" id="PTHR10514:SF27">
    <property type="entry name" value="ANGIOTENSIN-CONVERTING ENZYME"/>
    <property type="match status" value="1"/>
</dbReference>
<dbReference type="PROSITE" id="PS52011">
    <property type="entry name" value="PEPTIDASE_M2"/>
    <property type="match status" value="1"/>
</dbReference>
<comment type="similarity">
    <text evidence="1 5">Belongs to the peptidase M2 family.</text>
</comment>
<dbReference type="PANTHER" id="PTHR10514">
    <property type="entry name" value="ANGIOTENSIN-CONVERTING ENZYME"/>
    <property type="match status" value="1"/>
</dbReference>
<dbReference type="PRINTS" id="PR00791">
    <property type="entry name" value="PEPDIPTASEA"/>
</dbReference>
<keyword evidence="2" id="KW-0732">Signal</keyword>
<evidence type="ECO:0000256" key="2">
    <source>
        <dbReference type="ARBA" id="ARBA00022729"/>
    </source>
</evidence>
<reference evidence="6 7" key="1">
    <citation type="submission" date="2023-09" db="EMBL/GenBank/DDBJ databases">
        <title>Pangenome analysis of Batrachochytrium dendrobatidis and related Chytrids.</title>
        <authorList>
            <person name="Yacoub M.N."/>
            <person name="Stajich J.E."/>
            <person name="James T.Y."/>
        </authorList>
    </citation>
    <scope>NUCLEOTIDE SEQUENCE [LARGE SCALE GENOMIC DNA]</scope>
    <source>
        <strain evidence="6 7">JEL0888</strain>
    </source>
</reference>
<keyword evidence="5" id="KW-0482">Metalloprotease</keyword>
<dbReference type="EMBL" id="JADGIZ020000006">
    <property type="protein sequence ID" value="KAL2918399.1"/>
    <property type="molecule type" value="Genomic_DNA"/>
</dbReference>
<accession>A0ABR4NFT9</accession>
<protein>
    <recommendedName>
        <fullName evidence="5">Angiotensin-converting enzyme</fullName>
        <ecNumber evidence="5">3.4.-.-</ecNumber>
    </recommendedName>
</protein>
<dbReference type="CDD" id="cd06461">
    <property type="entry name" value="M2_ACE"/>
    <property type="match status" value="1"/>
</dbReference>
<evidence type="ECO:0000256" key="1">
    <source>
        <dbReference type="ARBA" id="ARBA00008139"/>
    </source>
</evidence>
<dbReference type="SUPFAM" id="SSF55486">
    <property type="entry name" value="Metalloproteases ('zincins'), catalytic domain"/>
    <property type="match status" value="1"/>
</dbReference>
<keyword evidence="4 5" id="KW-0325">Glycoprotein</keyword>
<dbReference type="Pfam" id="PF01401">
    <property type="entry name" value="Peptidase_M2"/>
    <property type="match status" value="1"/>
</dbReference>
<evidence type="ECO:0000256" key="3">
    <source>
        <dbReference type="ARBA" id="ARBA00023157"/>
    </source>
</evidence>